<keyword evidence="2" id="KW-0238">DNA-binding</keyword>
<dbReference type="SUPFAM" id="SSF47413">
    <property type="entry name" value="lambda repressor-like DNA-binding domains"/>
    <property type="match status" value="1"/>
</dbReference>
<evidence type="ECO:0000256" key="3">
    <source>
        <dbReference type="ARBA" id="ARBA00023163"/>
    </source>
</evidence>
<dbReference type="SMART" id="SM00354">
    <property type="entry name" value="HTH_LACI"/>
    <property type="match status" value="1"/>
</dbReference>
<protein>
    <submittedName>
        <fullName evidence="5">LacI family transcriptional regulator</fullName>
    </submittedName>
</protein>
<dbReference type="GO" id="GO:0003700">
    <property type="term" value="F:DNA-binding transcription factor activity"/>
    <property type="evidence" value="ECO:0007669"/>
    <property type="project" value="TreeGrafter"/>
</dbReference>
<dbReference type="Gene3D" id="1.10.260.40">
    <property type="entry name" value="lambda repressor-like DNA-binding domains"/>
    <property type="match status" value="1"/>
</dbReference>
<dbReference type="Gene3D" id="3.40.50.2300">
    <property type="match status" value="2"/>
</dbReference>
<dbReference type="Pfam" id="PF00356">
    <property type="entry name" value="LacI"/>
    <property type="match status" value="1"/>
</dbReference>
<name>A0A7V7TVM8_9HYPH</name>
<dbReference type="Pfam" id="PF13377">
    <property type="entry name" value="Peripla_BP_3"/>
    <property type="match status" value="1"/>
</dbReference>
<dbReference type="PANTHER" id="PTHR30146:SF138">
    <property type="entry name" value="TRANSCRIPTIONAL REGULATORY PROTEIN"/>
    <property type="match status" value="1"/>
</dbReference>
<evidence type="ECO:0000256" key="1">
    <source>
        <dbReference type="ARBA" id="ARBA00023015"/>
    </source>
</evidence>
<dbReference type="InterPro" id="IPR046335">
    <property type="entry name" value="LacI/GalR-like_sensor"/>
</dbReference>
<dbReference type="InterPro" id="IPR010982">
    <property type="entry name" value="Lambda_DNA-bd_dom_sf"/>
</dbReference>
<dbReference type="GO" id="GO:0000976">
    <property type="term" value="F:transcription cis-regulatory region binding"/>
    <property type="evidence" value="ECO:0007669"/>
    <property type="project" value="TreeGrafter"/>
</dbReference>
<keyword evidence="1" id="KW-0805">Transcription regulation</keyword>
<evidence type="ECO:0000313" key="5">
    <source>
        <dbReference type="EMBL" id="KAB0678807.1"/>
    </source>
</evidence>
<dbReference type="PROSITE" id="PS00356">
    <property type="entry name" value="HTH_LACI_1"/>
    <property type="match status" value="1"/>
</dbReference>
<comment type="caution">
    <text evidence="5">The sequence shown here is derived from an EMBL/GenBank/DDBJ whole genome shotgun (WGS) entry which is preliminary data.</text>
</comment>
<reference evidence="5 6" key="1">
    <citation type="submission" date="2019-09" db="EMBL/GenBank/DDBJ databases">
        <title>YIM 132180 draft genome.</title>
        <authorList>
            <person name="Zhang K."/>
        </authorList>
    </citation>
    <scope>NUCLEOTIDE SEQUENCE [LARGE SCALE GENOMIC DNA]</scope>
    <source>
        <strain evidence="5 6">YIM 132180</strain>
    </source>
</reference>
<keyword evidence="6" id="KW-1185">Reference proteome</keyword>
<evidence type="ECO:0000313" key="6">
    <source>
        <dbReference type="Proteomes" id="UP000432089"/>
    </source>
</evidence>
<dbReference type="SUPFAM" id="SSF53822">
    <property type="entry name" value="Periplasmic binding protein-like I"/>
    <property type="match status" value="1"/>
</dbReference>
<feature type="domain" description="HTH lacI-type" evidence="4">
    <location>
        <begin position="25"/>
        <end position="79"/>
    </location>
</feature>
<evidence type="ECO:0000259" key="4">
    <source>
        <dbReference type="PROSITE" id="PS50932"/>
    </source>
</evidence>
<dbReference type="InterPro" id="IPR028082">
    <property type="entry name" value="Peripla_BP_I"/>
</dbReference>
<dbReference type="CDD" id="cd01392">
    <property type="entry name" value="HTH_LacI"/>
    <property type="match status" value="1"/>
</dbReference>
<dbReference type="PANTHER" id="PTHR30146">
    <property type="entry name" value="LACI-RELATED TRANSCRIPTIONAL REPRESSOR"/>
    <property type="match status" value="1"/>
</dbReference>
<dbReference type="EMBL" id="VZDO01000012">
    <property type="protein sequence ID" value="KAB0678807.1"/>
    <property type="molecule type" value="Genomic_DNA"/>
</dbReference>
<dbReference type="AlphaFoldDB" id="A0A7V7TVM8"/>
<sequence length="365" mass="38122">MPFVASARFGRGEPVSTSLRSERVSRIKDVALRAGVSTATVSRALAEPGSVRPALRERVLEAVRALGYTPNAAARSLRAGHTRTILVLTRARWSAPFFSAVLNGIDATLAEAGYSMILGNFDTGDRRRTAILDMMFSGHIDGAIVLSGIAVSDGTRSMLEAGLPIVSICAAVEGTQAVVTDEAECIARLAAHLAGTGHRDFLYVTGPAANYNETIRRAALEASLGSWEGSRLRLAAGDFTMPSGAEAASAFLAMRPRPTAVVCCSDEMAIGFIKAVQAAGLDVPRDVSVAGFDGIEFADFCSPTLTTIRQPRFELGAAGAKQLLAALRDGSAPAEPVVLQSELRVGASTAAPPLPGSRQPSVSAR</sequence>
<dbReference type="InterPro" id="IPR000843">
    <property type="entry name" value="HTH_LacI"/>
</dbReference>
<evidence type="ECO:0000256" key="2">
    <source>
        <dbReference type="ARBA" id="ARBA00023125"/>
    </source>
</evidence>
<dbReference type="PROSITE" id="PS50932">
    <property type="entry name" value="HTH_LACI_2"/>
    <property type="match status" value="1"/>
</dbReference>
<organism evidence="5 6">
    <name type="scientific">Plantimonas leprariae</name>
    <dbReference type="NCBI Taxonomy" id="2615207"/>
    <lineage>
        <taxon>Bacteria</taxon>
        <taxon>Pseudomonadati</taxon>
        <taxon>Pseudomonadota</taxon>
        <taxon>Alphaproteobacteria</taxon>
        <taxon>Hyphomicrobiales</taxon>
        <taxon>Aurantimonadaceae</taxon>
        <taxon>Plantimonas</taxon>
    </lineage>
</organism>
<gene>
    <name evidence="5" type="ORF">F6X38_15085</name>
</gene>
<proteinExistence type="predicted"/>
<dbReference type="Proteomes" id="UP000432089">
    <property type="component" value="Unassembled WGS sequence"/>
</dbReference>
<accession>A0A7V7TVM8</accession>
<keyword evidence="3" id="KW-0804">Transcription</keyword>